<evidence type="ECO:0000256" key="3">
    <source>
        <dbReference type="SAM" id="Phobius"/>
    </source>
</evidence>
<dbReference type="Proteomes" id="UP000031512">
    <property type="component" value="Unassembled WGS sequence"/>
</dbReference>
<dbReference type="AlphaFoldDB" id="L1LF53"/>
<dbReference type="GeneID" id="15803234"/>
<keyword evidence="5" id="KW-1185">Reference proteome</keyword>
<name>L1LF53_THEEQ</name>
<dbReference type="KEGG" id="beq:BEWA_039080"/>
<dbReference type="PROSITE" id="PS51219">
    <property type="entry name" value="DPCK"/>
    <property type="match status" value="1"/>
</dbReference>
<dbReference type="InterPro" id="IPR027417">
    <property type="entry name" value="P-loop_NTPase"/>
</dbReference>
<keyword evidence="1" id="KW-0547">Nucleotide-binding</keyword>
<keyword evidence="3" id="KW-1133">Transmembrane helix</keyword>
<evidence type="ECO:0000313" key="4">
    <source>
        <dbReference type="EMBL" id="EKX73870.1"/>
    </source>
</evidence>
<dbReference type="EMBL" id="ACOU01000002">
    <property type="protein sequence ID" value="EKX73870.1"/>
    <property type="molecule type" value="Genomic_DNA"/>
</dbReference>
<dbReference type="EC" id="2.7.1.24" evidence="4"/>
<reference evidence="4 5" key="1">
    <citation type="journal article" date="2012" name="BMC Genomics">
        <title>Comparative genomic analysis and phylogenetic position of Theileria equi.</title>
        <authorList>
            <person name="Kappmeyer L.S."/>
            <person name="Thiagarajan M."/>
            <person name="Herndon D.R."/>
            <person name="Ramsay J.D."/>
            <person name="Caler E."/>
            <person name="Djikeng A."/>
            <person name="Gillespie J.J."/>
            <person name="Lau A.O."/>
            <person name="Roalson E.H."/>
            <person name="Silva J.C."/>
            <person name="Silva M.G."/>
            <person name="Suarez C.E."/>
            <person name="Ueti M.W."/>
            <person name="Nene V.M."/>
            <person name="Mealey R.H."/>
            <person name="Knowles D.P."/>
            <person name="Brayton K.A."/>
        </authorList>
    </citation>
    <scope>NUCLEOTIDE SEQUENCE [LARGE SCALE GENOMIC DNA]</scope>
    <source>
        <strain evidence="4 5">WA</strain>
    </source>
</reference>
<evidence type="ECO:0000256" key="1">
    <source>
        <dbReference type="ARBA" id="ARBA00022741"/>
    </source>
</evidence>
<keyword evidence="4" id="KW-0418">Kinase</keyword>
<dbReference type="GO" id="GO:0015937">
    <property type="term" value="P:coenzyme A biosynthetic process"/>
    <property type="evidence" value="ECO:0007669"/>
    <property type="project" value="InterPro"/>
</dbReference>
<dbReference type="HAMAP" id="MF_00376">
    <property type="entry name" value="Dephospho_CoA_kinase"/>
    <property type="match status" value="1"/>
</dbReference>
<keyword evidence="2" id="KW-0067">ATP-binding</keyword>
<organism evidence="4 5">
    <name type="scientific">Theileria equi strain WA</name>
    <dbReference type="NCBI Taxonomy" id="1537102"/>
    <lineage>
        <taxon>Eukaryota</taxon>
        <taxon>Sar</taxon>
        <taxon>Alveolata</taxon>
        <taxon>Apicomplexa</taxon>
        <taxon>Aconoidasida</taxon>
        <taxon>Piroplasmida</taxon>
        <taxon>Theileriidae</taxon>
        <taxon>Theileria</taxon>
    </lineage>
</organism>
<dbReference type="PANTHER" id="PTHR10695:SF46">
    <property type="entry name" value="BIFUNCTIONAL COENZYME A SYNTHASE-RELATED"/>
    <property type="match status" value="1"/>
</dbReference>
<comment type="caution">
    <text evidence="4">The sequence shown here is derived from an EMBL/GenBank/DDBJ whole genome shotgun (WGS) entry which is preliminary data.</text>
</comment>
<dbReference type="GO" id="GO:0005524">
    <property type="term" value="F:ATP binding"/>
    <property type="evidence" value="ECO:0007669"/>
    <property type="project" value="UniProtKB-KW"/>
</dbReference>
<accession>L1LF53</accession>
<keyword evidence="3" id="KW-0472">Membrane</keyword>
<dbReference type="InterPro" id="IPR001977">
    <property type="entry name" value="Depp_CoAkinase"/>
</dbReference>
<keyword evidence="4" id="KW-0808">Transferase</keyword>
<dbReference type="eggNOG" id="KOG3220">
    <property type="taxonomic scope" value="Eukaryota"/>
</dbReference>
<dbReference type="OrthoDB" id="247245at2759"/>
<evidence type="ECO:0000313" key="5">
    <source>
        <dbReference type="Proteomes" id="UP000031512"/>
    </source>
</evidence>
<protein>
    <submittedName>
        <fullName evidence="4">Dephospho-CoA kinase, putative</fullName>
        <ecNumber evidence="4">2.7.1.24</ecNumber>
    </submittedName>
</protein>
<dbReference type="CDD" id="cd02022">
    <property type="entry name" value="DPCK"/>
    <property type="match status" value="1"/>
</dbReference>
<dbReference type="Gene3D" id="3.40.50.300">
    <property type="entry name" value="P-loop containing nucleotide triphosphate hydrolases"/>
    <property type="match status" value="1"/>
</dbReference>
<evidence type="ECO:0000256" key="2">
    <source>
        <dbReference type="ARBA" id="ARBA00022840"/>
    </source>
</evidence>
<sequence length="275" mass="31453">MDETVSASLFIFQNFFRFVTTLSLFPLAICQRKVSFNRNAYFLHISLLLFQFVLVAHLALKHIYYGLTGIFFSIVGQRLCVPVITGGIGAGKSTLGHYFASNGFLVIDSDSINRQLMVPGTFAYESLIHKFGLGIVLPSGEIDRAALREIVFNDDAKRKMLNRCLHKYIIYQIIWEVFRHRILSWNDRIVIEVPLLYDTPLSWICGPIIVCVASVDTRVSRCQTRNADLSRNIILNIIKSQPTNEKLIAWGDFVIENESSIEEYHKRAQELLDFL</sequence>
<dbReference type="NCBIfam" id="TIGR00152">
    <property type="entry name" value="dephospho-CoA kinase"/>
    <property type="match status" value="1"/>
</dbReference>
<keyword evidence="3" id="KW-0812">Transmembrane</keyword>
<dbReference type="VEuPathDB" id="PiroplasmaDB:BEWA_039080"/>
<feature type="transmembrane region" description="Helical" evidence="3">
    <location>
        <begin position="6"/>
        <end position="29"/>
    </location>
</feature>
<dbReference type="SUPFAM" id="SSF52540">
    <property type="entry name" value="P-loop containing nucleoside triphosphate hydrolases"/>
    <property type="match status" value="1"/>
</dbReference>
<dbReference type="PANTHER" id="PTHR10695">
    <property type="entry name" value="DEPHOSPHO-COA KINASE-RELATED"/>
    <property type="match status" value="1"/>
</dbReference>
<dbReference type="RefSeq" id="XP_004833322.1">
    <property type="nucleotide sequence ID" value="XM_004833265.1"/>
</dbReference>
<dbReference type="STRING" id="1537102.L1LF53"/>
<dbReference type="Pfam" id="PF01121">
    <property type="entry name" value="CoaE"/>
    <property type="match status" value="1"/>
</dbReference>
<feature type="transmembrane region" description="Helical" evidence="3">
    <location>
        <begin position="41"/>
        <end position="60"/>
    </location>
</feature>
<proteinExistence type="inferred from homology"/>
<dbReference type="GO" id="GO:0004140">
    <property type="term" value="F:dephospho-CoA kinase activity"/>
    <property type="evidence" value="ECO:0007669"/>
    <property type="project" value="UniProtKB-EC"/>
</dbReference>
<gene>
    <name evidence="4" type="ORF">BEWA_039080</name>
</gene>